<keyword evidence="1 3" id="KW-0378">Hydrolase</keyword>
<dbReference type="InterPro" id="IPR012341">
    <property type="entry name" value="6hp_glycosidase-like_sf"/>
</dbReference>
<dbReference type="Proteomes" id="UP000320643">
    <property type="component" value="Unassembled WGS sequence"/>
</dbReference>
<feature type="chain" id="PRO_5021891748" evidence="2">
    <location>
        <begin position="21"/>
        <end position="385"/>
    </location>
</feature>
<dbReference type="GO" id="GO:0005975">
    <property type="term" value="P:carbohydrate metabolic process"/>
    <property type="evidence" value="ECO:0007669"/>
    <property type="project" value="InterPro"/>
</dbReference>
<dbReference type="GO" id="GO:0016787">
    <property type="term" value="F:hydrolase activity"/>
    <property type="evidence" value="ECO:0007669"/>
    <property type="project" value="UniProtKB-KW"/>
</dbReference>
<evidence type="ECO:0000256" key="2">
    <source>
        <dbReference type="SAM" id="SignalP"/>
    </source>
</evidence>
<dbReference type="PANTHER" id="PTHR33886:SF8">
    <property type="entry name" value="UNSATURATED RHAMNOGALACTURONAN HYDROLASE (EUROFUNG)"/>
    <property type="match status" value="1"/>
</dbReference>
<accession>A0A552V066</accession>
<proteinExistence type="predicted"/>
<reference evidence="3 4" key="1">
    <citation type="submission" date="2019-07" db="EMBL/GenBank/DDBJ databases">
        <title>Flavobacterium sp. nov., isolated from glacier ice.</title>
        <authorList>
            <person name="Liu Q."/>
            <person name="Xin Y.-H."/>
        </authorList>
    </citation>
    <scope>NUCLEOTIDE SEQUENCE [LARGE SCALE GENOMIC DNA]</scope>
    <source>
        <strain evidence="3 4">ZT4R6</strain>
    </source>
</reference>
<dbReference type="SUPFAM" id="SSF48208">
    <property type="entry name" value="Six-hairpin glycosidases"/>
    <property type="match status" value="1"/>
</dbReference>
<name>A0A552V066_9FLAO</name>
<dbReference type="Pfam" id="PF07470">
    <property type="entry name" value="Glyco_hydro_88"/>
    <property type="match status" value="1"/>
</dbReference>
<dbReference type="InterPro" id="IPR008928">
    <property type="entry name" value="6-hairpin_glycosidase_sf"/>
</dbReference>
<sequence>MRKYFLIFAVLLFVTPGLKAQKTAIQFADSEMKRFPQAWQLDHGSRLYFGYSQGLGCLALLKVWNATNDKKYLDYVTKWTDTVINDKGEIHLYKPETYNIDYVNAGKVLFDVYKQTGNNKYKLAMDRLVEQMRNHPRTLEGGFWHKLIYQHQIWLDGLYMGSPFLAQYAVTFNKPELTDDVVNQFLICAKHTYDAKTGLYYHAWDESKTQKWANPTTGQSPNFWGRSIGWWYMALVDTLDYIPENHPKRPELLRMVRELAETLTRYQDKTGLWYQVVDKGSQSGNYLEASVSSMFMYSYAKAVNKGYIDTKYKKVAEKAYNGLMDNLIVENADGTLKLTKCCAVAGLGGTPYRDGSFEYYVTERIRDNDAKATGPFIMGCLELKK</sequence>
<evidence type="ECO:0000313" key="4">
    <source>
        <dbReference type="Proteomes" id="UP000320643"/>
    </source>
</evidence>
<dbReference type="PANTHER" id="PTHR33886">
    <property type="entry name" value="UNSATURATED RHAMNOGALACTURONAN HYDROLASE (EUROFUNG)"/>
    <property type="match status" value="1"/>
</dbReference>
<organism evidence="3 4">
    <name type="scientific">Flavobacterium zepuense</name>
    <dbReference type="NCBI Taxonomy" id="2593302"/>
    <lineage>
        <taxon>Bacteria</taxon>
        <taxon>Pseudomonadati</taxon>
        <taxon>Bacteroidota</taxon>
        <taxon>Flavobacteriia</taxon>
        <taxon>Flavobacteriales</taxon>
        <taxon>Flavobacteriaceae</taxon>
        <taxon>Flavobacterium</taxon>
    </lineage>
</organism>
<keyword evidence="2" id="KW-0732">Signal</keyword>
<dbReference type="Gene3D" id="1.50.10.10">
    <property type="match status" value="1"/>
</dbReference>
<gene>
    <name evidence="3" type="ORF">FMM05_11965</name>
</gene>
<dbReference type="OrthoDB" id="6381507at2"/>
<feature type="signal peptide" evidence="2">
    <location>
        <begin position="1"/>
        <end position="20"/>
    </location>
</feature>
<evidence type="ECO:0000256" key="1">
    <source>
        <dbReference type="ARBA" id="ARBA00022801"/>
    </source>
</evidence>
<dbReference type="AlphaFoldDB" id="A0A552V066"/>
<dbReference type="RefSeq" id="WP_143373619.1">
    <property type="nucleotide sequence ID" value="NZ_VJVZ01000007.1"/>
</dbReference>
<comment type="caution">
    <text evidence="3">The sequence shown here is derived from an EMBL/GenBank/DDBJ whole genome shotgun (WGS) entry which is preliminary data.</text>
</comment>
<dbReference type="EMBL" id="VJVZ01000007">
    <property type="protein sequence ID" value="TRW23871.1"/>
    <property type="molecule type" value="Genomic_DNA"/>
</dbReference>
<evidence type="ECO:0000313" key="3">
    <source>
        <dbReference type="EMBL" id="TRW23871.1"/>
    </source>
</evidence>
<protein>
    <submittedName>
        <fullName evidence="3">Glycoside hydrolase family 88 protein</fullName>
    </submittedName>
</protein>
<dbReference type="InterPro" id="IPR010905">
    <property type="entry name" value="Glyco_hydro_88"/>
</dbReference>
<keyword evidence="4" id="KW-1185">Reference proteome</keyword>
<dbReference type="InterPro" id="IPR052043">
    <property type="entry name" value="PolySaccharide_Degr_Enz"/>
</dbReference>